<dbReference type="InterPro" id="IPR050059">
    <property type="entry name" value="ATP_synthase_B_chain"/>
</dbReference>
<organism evidence="16">
    <name type="scientific">uncultured organism</name>
    <dbReference type="NCBI Taxonomy" id="155900"/>
    <lineage>
        <taxon>unclassified sequences</taxon>
        <taxon>environmental samples</taxon>
    </lineage>
</organism>
<evidence type="ECO:0000256" key="3">
    <source>
        <dbReference type="ARBA" id="ARBA00005513"/>
    </source>
</evidence>
<keyword evidence="11 15" id="KW-0472">Membrane</keyword>
<evidence type="ECO:0000256" key="12">
    <source>
        <dbReference type="ARBA" id="ARBA00023310"/>
    </source>
</evidence>
<evidence type="ECO:0000256" key="8">
    <source>
        <dbReference type="ARBA" id="ARBA00022781"/>
    </source>
</evidence>
<evidence type="ECO:0000256" key="6">
    <source>
        <dbReference type="ARBA" id="ARBA00022547"/>
    </source>
</evidence>
<evidence type="ECO:0000256" key="7">
    <source>
        <dbReference type="ARBA" id="ARBA00022692"/>
    </source>
</evidence>
<dbReference type="NCBIfam" id="TIGR01144">
    <property type="entry name" value="ATP_synt_b"/>
    <property type="match status" value="1"/>
</dbReference>
<feature type="transmembrane region" description="Helical" evidence="15">
    <location>
        <begin position="12"/>
        <end position="35"/>
    </location>
</feature>
<keyword evidence="10" id="KW-0406">Ion transport</keyword>
<evidence type="ECO:0000256" key="2">
    <source>
        <dbReference type="ARBA" id="ARBA00004308"/>
    </source>
</evidence>
<dbReference type="HAMAP" id="MF_01398">
    <property type="entry name" value="ATP_synth_b_bprime"/>
    <property type="match status" value="1"/>
</dbReference>
<sequence>MGLEWQKIIQSLNLTIVANWINFAILVAVLSWLLFRPAKEFIQEKRERIKSRIDNAQEKEETAEELKERRQEELEEAKDRRREIVQQAERRADEIIKDAREEAEKEKSRIVEEAKKEAEQEKQDVLQELEEQYVDVALVGAERVLQREIDREDHEEFINSFFKDLQERELDAE</sequence>
<evidence type="ECO:0000256" key="5">
    <source>
        <dbReference type="ARBA" id="ARBA00022475"/>
    </source>
</evidence>
<evidence type="ECO:0000256" key="14">
    <source>
        <dbReference type="SAM" id="Coils"/>
    </source>
</evidence>
<dbReference type="PANTHER" id="PTHR33445:SF1">
    <property type="entry name" value="ATP SYNTHASE SUBUNIT B"/>
    <property type="match status" value="1"/>
</dbReference>
<dbReference type="InterPro" id="IPR005864">
    <property type="entry name" value="ATP_synth_F0_bsu_bac"/>
</dbReference>
<dbReference type="GO" id="GO:0045259">
    <property type="term" value="C:proton-transporting ATP synthase complex"/>
    <property type="evidence" value="ECO:0007669"/>
    <property type="project" value="UniProtKB-KW"/>
</dbReference>
<keyword evidence="12" id="KW-0066">ATP synthesis</keyword>
<dbReference type="SUPFAM" id="SSF81573">
    <property type="entry name" value="F1F0 ATP synthase subunit B, membrane domain"/>
    <property type="match status" value="1"/>
</dbReference>
<keyword evidence="9 15" id="KW-1133">Transmembrane helix</keyword>
<name>M1Q2J2_9ZZZZ</name>
<evidence type="ECO:0000256" key="13">
    <source>
        <dbReference type="ARBA" id="ARBA00025198"/>
    </source>
</evidence>
<dbReference type="EMBL" id="JX684093">
    <property type="protein sequence ID" value="AGF93457.1"/>
    <property type="molecule type" value="Genomic_DNA"/>
</dbReference>
<evidence type="ECO:0000256" key="9">
    <source>
        <dbReference type="ARBA" id="ARBA00022989"/>
    </source>
</evidence>
<keyword evidence="8" id="KW-0375">Hydrogen ion transport</keyword>
<keyword evidence="7 15" id="KW-0812">Transmembrane</keyword>
<dbReference type="GO" id="GO:0046961">
    <property type="term" value="F:proton-transporting ATPase activity, rotational mechanism"/>
    <property type="evidence" value="ECO:0007669"/>
    <property type="project" value="TreeGrafter"/>
</dbReference>
<evidence type="ECO:0000256" key="4">
    <source>
        <dbReference type="ARBA" id="ARBA00022448"/>
    </source>
</evidence>
<keyword evidence="5" id="KW-1003">Cell membrane</keyword>
<evidence type="ECO:0000256" key="11">
    <source>
        <dbReference type="ARBA" id="ARBA00023136"/>
    </source>
</evidence>
<dbReference type="Pfam" id="PF00430">
    <property type="entry name" value="ATP-synt_B"/>
    <property type="match status" value="1"/>
</dbReference>
<dbReference type="CDD" id="cd06503">
    <property type="entry name" value="ATP-synt_Fo_b"/>
    <property type="match status" value="1"/>
</dbReference>
<dbReference type="InterPro" id="IPR002146">
    <property type="entry name" value="ATP_synth_b/b'su_bac/chlpt"/>
</dbReference>
<keyword evidence="14" id="KW-0175">Coiled coil</keyword>
<comment type="function">
    <text evidence="13">F(1)F(0) ATP synthase produces ATP from ADP in the presence of a proton or sodium gradient. F-type ATPases consist of two structural domains, F(1) containing the extramembraneous catalytic core and F(0) containing the membrane proton channel, linked together by a central stalk and a peripheral stalk. During catalysis, ATP synthesis in the catalytic domain of F(1) is coupled via a rotary mechanism of the central stalk subunits to proton translocation.</text>
</comment>
<keyword evidence="16" id="KW-0378">Hydrolase</keyword>
<reference evidence="16" key="1">
    <citation type="journal article" date="2013" name="Syst. Appl. Microbiol.">
        <title>New insights into the archaeal diversity of a hypersaline microbial mat obtained by a metagenomic approach.</title>
        <authorList>
            <person name="Lopez-Lopez A."/>
            <person name="Richter M."/>
            <person name="Pena A."/>
            <person name="Tamames J."/>
            <person name="Rossello-Mora R."/>
        </authorList>
    </citation>
    <scope>NUCLEOTIDE SEQUENCE</scope>
</reference>
<dbReference type="GO" id="GO:0015986">
    <property type="term" value="P:proton motive force-driven ATP synthesis"/>
    <property type="evidence" value="ECO:0007669"/>
    <property type="project" value="InterPro"/>
</dbReference>
<dbReference type="Gene3D" id="1.20.5.620">
    <property type="entry name" value="F1F0 ATP synthase subunit B, membrane domain"/>
    <property type="match status" value="1"/>
</dbReference>
<evidence type="ECO:0000256" key="10">
    <source>
        <dbReference type="ARBA" id="ARBA00023065"/>
    </source>
</evidence>
<comment type="subcellular location">
    <subcellularLocation>
        <location evidence="2">Endomembrane system</location>
    </subcellularLocation>
    <subcellularLocation>
        <location evidence="1">Membrane</location>
        <topology evidence="1">Single-pass membrane protein</topology>
    </subcellularLocation>
</comment>
<accession>M1Q2J2</accession>
<keyword evidence="6" id="KW-0138">CF(0)</keyword>
<dbReference type="PANTHER" id="PTHR33445">
    <property type="entry name" value="ATP SYNTHASE SUBUNIT B', CHLOROPLASTIC"/>
    <property type="match status" value="1"/>
</dbReference>
<dbReference type="AlphaFoldDB" id="M1Q2J2"/>
<dbReference type="EC" id="3.6.3.14" evidence="16"/>
<keyword evidence="4" id="KW-0813">Transport</keyword>
<feature type="coiled-coil region" evidence="14">
    <location>
        <begin position="39"/>
        <end position="135"/>
    </location>
</feature>
<proteinExistence type="inferred from homology"/>
<protein>
    <submittedName>
        <fullName evidence="16">ATPase, F0 complex, subunit B, bacterial</fullName>
        <ecNumber evidence="16">3.6.3.14</ecNumber>
    </submittedName>
</protein>
<evidence type="ECO:0000313" key="16">
    <source>
        <dbReference type="EMBL" id="AGF93457.1"/>
    </source>
</evidence>
<gene>
    <name evidence="16" type="ORF">FLSS-27_0006</name>
</gene>
<evidence type="ECO:0000256" key="15">
    <source>
        <dbReference type="SAM" id="Phobius"/>
    </source>
</evidence>
<evidence type="ECO:0000256" key="1">
    <source>
        <dbReference type="ARBA" id="ARBA00004167"/>
    </source>
</evidence>
<dbReference type="GO" id="GO:0016787">
    <property type="term" value="F:hydrolase activity"/>
    <property type="evidence" value="ECO:0007669"/>
    <property type="project" value="UniProtKB-KW"/>
</dbReference>
<dbReference type="InterPro" id="IPR028987">
    <property type="entry name" value="ATP_synth_B-like_membr_sf"/>
</dbReference>
<comment type="similarity">
    <text evidence="3">Belongs to the ATPase B chain family.</text>
</comment>